<evidence type="ECO:0000256" key="3">
    <source>
        <dbReference type="SAM" id="Phobius"/>
    </source>
</evidence>
<evidence type="ECO:0000256" key="2">
    <source>
        <dbReference type="SAM" id="MobiDB-lite"/>
    </source>
</evidence>
<dbReference type="InterPro" id="IPR025280">
    <property type="entry name" value="SNIPE"/>
</dbReference>
<dbReference type="InterPro" id="IPR018306">
    <property type="entry name" value="Phage_T5_Orf172_DNA-bd"/>
</dbReference>
<sequence>MDNFSQVHILLGALGLFLLIGILLVKRATKLSRQLEDNKNQLLKAEDTIGQYKERFSDVFDTEAECAKIKDALEADKKSIERQKDLVLIEQRDAEVKIEELRTDYRNKKLTYDALTKQIAVFRDDIELIELGFYEPKFDFDASEKFKEEIKKCKDRQKALMREKSSSGAIFCYREWTVDGSRSEGKKMTDKSIRLTARAFNNECEAAIANCTWKNVVKMQERIRKAFTAINQLNEPNAISITDKYLKEKLKELQLTYEYREKKQQEKVEQAEIKAQMREEAKVEAEIKKAEAEAIKEEKRFQKALDTARKELEQASDELKLELEQQIAELQANLKEAELKHQRAQSMAEQTKQGHVYVISNIGSFGEDIYKIGMTRRLEPMDRVKELGDASVPFTFDVHAMIHTDDAPTLEKKLHEVFDSRRLNMINRRKEFFNVTLNEIHEAAQSFSNHEIEFVKTAVAQEYYETQAMKKQEQMKEHGASEEAESANNLPSFADAI</sequence>
<keyword evidence="3" id="KW-1133">Transmembrane helix</keyword>
<accession>A0ABQ5YD09</accession>
<feature type="compositionally biased region" description="Basic and acidic residues" evidence="2">
    <location>
        <begin position="471"/>
        <end position="481"/>
    </location>
</feature>
<dbReference type="Pfam" id="PF13250">
    <property type="entry name" value="SNIPE"/>
    <property type="match status" value="1"/>
</dbReference>
<keyword evidence="3" id="KW-0472">Membrane</keyword>
<keyword evidence="1" id="KW-0175">Coiled coil</keyword>
<feature type="region of interest" description="Disordered" evidence="2">
    <location>
        <begin position="471"/>
        <end position="497"/>
    </location>
</feature>
<reference evidence="6" key="1">
    <citation type="journal article" date="2019" name="Int. J. Syst. Evol. Microbiol.">
        <title>The Global Catalogue of Microorganisms (GCM) 10K type strain sequencing project: providing services to taxonomists for standard genome sequencing and annotation.</title>
        <authorList>
            <consortium name="The Broad Institute Genomics Platform"/>
            <consortium name="The Broad Institute Genome Sequencing Center for Infectious Disease"/>
            <person name="Wu L."/>
            <person name="Ma J."/>
        </authorList>
    </citation>
    <scope>NUCLEOTIDE SEQUENCE [LARGE SCALE GENOMIC DNA]</scope>
    <source>
        <strain evidence="6">NBRC 110633</strain>
    </source>
</reference>
<dbReference type="Proteomes" id="UP001156669">
    <property type="component" value="Unassembled WGS sequence"/>
</dbReference>
<keyword evidence="3" id="KW-0812">Transmembrane</keyword>
<gene>
    <name evidence="5" type="ORF">GCM10007906_45330</name>
</gene>
<evidence type="ECO:0000259" key="4">
    <source>
        <dbReference type="SMART" id="SM00974"/>
    </source>
</evidence>
<feature type="domain" description="Bacteriophage T5 Orf172 DNA-binding" evidence="4">
    <location>
        <begin position="364"/>
        <end position="447"/>
    </location>
</feature>
<proteinExistence type="predicted"/>
<keyword evidence="6" id="KW-1185">Reference proteome</keyword>
<evidence type="ECO:0000256" key="1">
    <source>
        <dbReference type="SAM" id="Coils"/>
    </source>
</evidence>
<evidence type="ECO:0000313" key="6">
    <source>
        <dbReference type="Proteomes" id="UP001156669"/>
    </source>
</evidence>
<evidence type="ECO:0000313" key="5">
    <source>
        <dbReference type="EMBL" id="GLR06945.1"/>
    </source>
</evidence>
<organism evidence="5 6">
    <name type="scientific">Vibrio hyugaensis</name>
    <dbReference type="NCBI Taxonomy" id="1534743"/>
    <lineage>
        <taxon>Bacteria</taxon>
        <taxon>Pseudomonadati</taxon>
        <taxon>Pseudomonadota</taxon>
        <taxon>Gammaproteobacteria</taxon>
        <taxon>Vibrionales</taxon>
        <taxon>Vibrionaceae</taxon>
        <taxon>Vibrio</taxon>
    </lineage>
</organism>
<dbReference type="EMBL" id="BSOE01000058">
    <property type="protein sequence ID" value="GLR06945.1"/>
    <property type="molecule type" value="Genomic_DNA"/>
</dbReference>
<dbReference type="RefSeq" id="WP_082038985.1">
    <property type="nucleotide sequence ID" value="NZ_BBLD01000008.1"/>
</dbReference>
<dbReference type="Pfam" id="PF13455">
    <property type="entry name" value="MUG113"/>
    <property type="match status" value="1"/>
</dbReference>
<feature type="coiled-coil region" evidence="1">
    <location>
        <begin position="25"/>
        <end position="118"/>
    </location>
</feature>
<feature type="coiled-coil region" evidence="1">
    <location>
        <begin position="260"/>
        <end position="354"/>
    </location>
</feature>
<comment type="caution">
    <text evidence="5">The sequence shown here is derived from an EMBL/GenBank/DDBJ whole genome shotgun (WGS) entry which is preliminary data.</text>
</comment>
<protein>
    <submittedName>
        <fullName evidence="5">Chromosome segregation ATPase</fullName>
    </submittedName>
</protein>
<name>A0ABQ5YD09_9VIBR</name>
<feature type="transmembrane region" description="Helical" evidence="3">
    <location>
        <begin position="6"/>
        <end position="25"/>
    </location>
</feature>
<dbReference type="SMART" id="SM00974">
    <property type="entry name" value="T5orf172"/>
    <property type="match status" value="1"/>
</dbReference>